<evidence type="ECO:0000256" key="2">
    <source>
        <dbReference type="SAM" id="MobiDB-lite"/>
    </source>
</evidence>
<dbReference type="Pfam" id="PF00582">
    <property type="entry name" value="Usp"/>
    <property type="match status" value="1"/>
</dbReference>
<evidence type="ECO:0000259" key="3">
    <source>
        <dbReference type="Pfam" id="PF00582"/>
    </source>
</evidence>
<dbReference type="CDD" id="cd00293">
    <property type="entry name" value="USP-like"/>
    <property type="match status" value="1"/>
</dbReference>
<evidence type="ECO:0000256" key="1">
    <source>
        <dbReference type="ARBA" id="ARBA00008791"/>
    </source>
</evidence>
<dbReference type="InterPro" id="IPR006015">
    <property type="entry name" value="Universal_stress_UspA"/>
</dbReference>
<reference evidence="5" key="1">
    <citation type="journal article" date="2019" name="Int. J. Syst. Evol. Microbiol.">
        <title>The Global Catalogue of Microorganisms (GCM) 10K type strain sequencing project: providing services to taxonomists for standard genome sequencing and annotation.</title>
        <authorList>
            <consortium name="The Broad Institute Genomics Platform"/>
            <consortium name="The Broad Institute Genome Sequencing Center for Infectious Disease"/>
            <person name="Wu L."/>
            <person name="Ma J."/>
        </authorList>
    </citation>
    <scope>NUCLEOTIDE SEQUENCE [LARGE SCALE GENOMIC DNA]</scope>
    <source>
        <strain evidence="5">NBRC 108565</strain>
    </source>
</reference>
<feature type="region of interest" description="Disordered" evidence="2">
    <location>
        <begin position="55"/>
        <end position="75"/>
    </location>
</feature>
<dbReference type="RefSeq" id="WP_286218272.1">
    <property type="nucleotide sequence ID" value="NZ_AP027729.1"/>
</dbReference>
<name>A0ABN6X8P2_9CELL</name>
<proteinExistence type="inferred from homology"/>
<protein>
    <recommendedName>
        <fullName evidence="3">UspA domain-containing protein</fullName>
    </recommendedName>
</protein>
<dbReference type="InterPro" id="IPR006016">
    <property type="entry name" value="UspA"/>
</dbReference>
<sequence length="127" mass="13286">MSVLVAYNDSPQGAAALKRAVEEAARRSTGLKILSLDPQDESSPLPPALAEVLAPADDGAATPEVSYRDDHDDPADAILDAADDPEVQLVVIGSRKRSPVSKFLLGSTTQRVLLDTSAPVLVVKAQA</sequence>
<evidence type="ECO:0000313" key="4">
    <source>
        <dbReference type="EMBL" id="BDZ40989.1"/>
    </source>
</evidence>
<dbReference type="PANTHER" id="PTHR46268">
    <property type="entry name" value="STRESS RESPONSE PROTEIN NHAX"/>
    <property type="match status" value="1"/>
</dbReference>
<dbReference type="PANTHER" id="PTHR46268:SF6">
    <property type="entry name" value="UNIVERSAL STRESS PROTEIN UP12"/>
    <property type="match status" value="1"/>
</dbReference>
<keyword evidence="5" id="KW-1185">Reference proteome</keyword>
<organism evidence="4 5">
    <name type="scientific">Paraoerskovia sediminicola</name>
    <dbReference type="NCBI Taxonomy" id="1138587"/>
    <lineage>
        <taxon>Bacteria</taxon>
        <taxon>Bacillati</taxon>
        <taxon>Actinomycetota</taxon>
        <taxon>Actinomycetes</taxon>
        <taxon>Micrococcales</taxon>
        <taxon>Cellulomonadaceae</taxon>
        <taxon>Paraoerskovia</taxon>
    </lineage>
</organism>
<dbReference type="EMBL" id="AP027729">
    <property type="protein sequence ID" value="BDZ40989.1"/>
    <property type="molecule type" value="Genomic_DNA"/>
</dbReference>
<gene>
    <name evidence="4" type="ORF">GCM10025865_02880</name>
</gene>
<dbReference type="Proteomes" id="UP001321475">
    <property type="component" value="Chromosome"/>
</dbReference>
<comment type="similarity">
    <text evidence="1">Belongs to the universal stress protein A family.</text>
</comment>
<accession>A0ABN6X8P2</accession>
<dbReference type="SUPFAM" id="SSF52402">
    <property type="entry name" value="Adenine nucleotide alpha hydrolases-like"/>
    <property type="match status" value="1"/>
</dbReference>
<dbReference type="PRINTS" id="PR01438">
    <property type="entry name" value="UNVRSLSTRESS"/>
</dbReference>
<dbReference type="Gene3D" id="3.40.50.12370">
    <property type="match status" value="1"/>
</dbReference>
<feature type="domain" description="UspA" evidence="3">
    <location>
        <begin position="2"/>
        <end position="124"/>
    </location>
</feature>
<evidence type="ECO:0000313" key="5">
    <source>
        <dbReference type="Proteomes" id="UP001321475"/>
    </source>
</evidence>